<dbReference type="EMBL" id="MU006110">
    <property type="protein sequence ID" value="KAF2835274.1"/>
    <property type="molecule type" value="Genomic_DNA"/>
</dbReference>
<evidence type="ECO:0000256" key="1">
    <source>
        <dbReference type="ARBA" id="ARBA00001973"/>
    </source>
</evidence>
<keyword evidence="7" id="KW-0560">Oxidoreductase</keyword>
<dbReference type="GO" id="GO:0004497">
    <property type="term" value="F:monooxygenase activity"/>
    <property type="evidence" value="ECO:0007669"/>
    <property type="project" value="UniProtKB-KW"/>
</dbReference>
<keyword evidence="19" id="KW-1185">Reference proteome</keyword>
<reference evidence="18" key="1">
    <citation type="journal article" date="2020" name="Stud. Mycol.">
        <title>101 Dothideomycetes genomes: a test case for predicting lifestyles and emergence of pathogens.</title>
        <authorList>
            <person name="Haridas S."/>
            <person name="Albert R."/>
            <person name="Binder M."/>
            <person name="Bloem J."/>
            <person name="Labutti K."/>
            <person name="Salamov A."/>
            <person name="Andreopoulos B."/>
            <person name="Baker S."/>
            <person name="Barry K."/>
            <person name="Bills G."/>
            <person name="Bluhm B."/>
            <person name="Cannon C."/>
            <person name="Castanera R."/>
            <person name="Culley D."/>
            <person name="Daum C."/>
            <person name="Ezra D."/>
            <person name="Gonzalez J."/>
            <person name="Henrissat B."/>
            <person name="Kuo A."/>
            <person name="Liang C."/>
            <person name="Lipzen A."/>
            <person name="Lutzoni F."/>
            <person name="Magnuson J."/>
            <person name="Mondo S."/>
            <person name="Nolan M."/>
            <person name="Ohm R."/>
            <person name="Pangilinan J."/>
            <person name="Park H.-J."/>
            <person name="Ramirez L."/>
            <person name="Alfaro M."/>
            <person name="Sun H."/>
            <person name="Tritt A."/>
            <person name="Yoshinaga Y."/>
            <person name="Zwiers L.-H."/>
            <person name="Turgeon B."/>
            <person name="Goodwin S."/>
            <person name="Spatafora J."/>
            <person name="Crous P."/>
            <person name="Grigoriev I."/>
        </authorList>
    </citation>
    <scope>NUCLEOTIDE SEQUENCE</scope>
    <source>
        <strain evidence="18">CBS 101060</strain>
    </source>
</reference>
<evidence type="ECO:0000313" key="18">
    <source>
        <dbReference type="EMBL" id="KAF2835274.1"/>
    </source>
</evidence>
<evidence type="ECO:0000256" key="11">
    <source>
        <dbReference type="ARBA" id="ARBA00023277"/>
    </source>
</evidence>
<proteinExistence type="inferred from homology"/>
<evidence type="ECO:0000256" key="12">
    <source>
        <dbReference type="ARBA" id="ARBA00023326"/>
    </source>
</evidence>
<gene>
    <name evidence="18" type="ORF">M501DRAFT_1044264</name>
</gene>
<keyword evidence="4" id="KW-0479">Metal-binding</keyword>
<evidence type="ECO:0000256" key="2">
    <source>
        <dbReference type="ARBA" id="ARBA00004613"/>
    </source>
</evidence>
<feature type="signal peptide" evidence="16">
    <location>
        <begin position="1"/>
        <end position="20"/>
    </location>
</feature>
<evidence type="ECO:0000256" key="9">
    <source>
        <dbReference type="ARBA" id="ARBA00023033"/>
    </source>
</evidence>
<protein>
    <recommendedName>
        <fullName evidence="15">lytic cellulose monooxygenase (C4-dehydrogenating)</fullName>
        <ecNumber evidence="15">1.14.99.56</ecNumber>
    </recommendedName>
</protein>
<evidence type="ECO:0000256" key="15">
    <source>
        <dbReference type="ARBA" id="ARBA00047174"/>
    </source>
</evidence>
<dbReference type="OrthoDB" id="6038816at2759"/>
<dbReference type="Gene3D" id="2.70.50.70">
    <property type="match status" value="1"/>
</dbReference>
<feature type="domain" description="Auxiliary Activity family 9 catalytic" evidence="17">
    <location>
        <begin position="21"/>
        <end position="225"/>
    </location>
</feature>
<feature type="chain" id="PRO_5040163246" description="lytic cellulose monooxygenase (C4-dehydrogenating)" evidence="16">
    <location>
        <begin position="21"/>
        <end position="247"/>
    </location>
</feature>
<keyword evidence="6" id="KW-0136">Cellulose degradation</keyword>
<name>A0A9P4VPA6_9PEZI</name>
<dbReference type="GO" id="GO:0005576">
    <property type="term" value="C:extracellular region"/>
    <property type="evidence" value="ECO:0007669"/>
    <property type="project" value="UniProtKB-SubCell"/>
</dbReference>
<dbReference type="Proteomes" id="UP000799429">
    <property type="component" value="Unassembled WGS sequence"/>
</dbReference>
<comment type="catalytic activity">
    <reaction evidence="14">
        <text>[(1-&gt;4)-beta-D-glucosyl]n+m + reduced acceptor + O2 = 4-dehydro-beta-D-glucosyl-[(1-&gt;4)-beta-D-glucosyl]n-1 + [(1-&gt;4)-beta-D-glucosyl]m + acceptor + H2O.</text>
        <dbReference type="EC" id="1.14.99.56"/>
    </reaction>
</comment>
<comment type="caution">
    <text evidence="18">The sequence shown here is derived from an EMBL/GenBank/DDBJ whole genome shotgun (WGS) entry which is preliminary data.</text>
</comment>
<dbReference type="Pfam" id="PF03443">
    <property type="entry name" value="AA9"/>
    <property type="match status" value="1"/>
</dbReference>
<evidence type="ECO:0000256" key="4">
    <source>
        <dbReference type="ARBA" id="ARBA00022723"/>
    </source>
</evidence>
<dbReference type="AlphaFoldDB" id="A0A9P4VPA6"/>
<organism evidence="18 19">
    <name type="scientific">Patellaria atrata CBS 101060</name>
    <dbReference type="NCBI Taxonomy" id="1346257"/>
    <lineage>
        <taxon>Eukaryota</taxon>
        <taxon>Fungi</taxon>
        <taxon>Dikarya</taxon>
        <taxon>Ascomycota</taxon>
        <taxon>Pezizomycotina</taxon>
        <taxon>Dothideomycetes</taxon>
        <taxon>Dothideomycetes incertae sedis</taxon>
        <taxon>Patellariales</taxon>
        <taxon>Patellariaceae</taxon>
        <taxon>Patellaria</taxon>
    </lineage>
</organism>
<evidence type="ECO:0000256" key="13">
    <source>
        <dbReference type="ARBA" id="ARBA00044502"/>
    </source>
</evidence>
<evidence type="ECO:0000256" key="7">
    <source>
        <dbReference type="ARBA" id="ARBA00023002"/>
    </source>
</evidence>
<evidence type="ECO:0000313" key="19">
    <source>
        <dbReference type="Proteomes" id="UP000799429"/>
    </source>
</evidence>
<evidence type="ECO:0000256" key="14">
    <source>
        <dbReference type="ARBA" id="ARBA00045077"/>
    </source>
</evidence>
<dbReference type="InterPro" id="IPR005103">
    <property type="entry name" value="AA9_LPMO"/>
</dbReference>
<dbReference type="GO" id="GO:0046872">
    <property type="term" value="F:metal ion binding"/>
    <property type="evidence" value="ECO:0007669"/>
    <property type="project" value="UniProtKB-KW"/>
</dbReference>
<evidence type="ECO:0000259" key="17">
    <source>
        <dbReference type="Pfam" id="PF03443"/>
    </source>
</evidence>
<dbReference type="GO" id="GO:0030245">
    <property type="term" value="P:cellulose catabolic process"/>
    <property type="evidence" value="ECO:0007669"/>
    <property type="project" value="UniProtKB-KW"/>
</dbReference>
<evidence type="ECO:0000256" key="8">
    <source>
        <dbReference type="ARBA" id="ARBA00023008"/>
    </source>
</evidence>
<keyword evidence="3" id="KW-0964">Secreted</keyword>
<keyword evidence="9 18" id="KW-0503">Monooxygenase</keyword>
<evidence type="ECO:0000256" key="5">
    <source>
        <dbReference type="ARBA" id="ARBA00022729"/>
    </source>
</evidence>
<dbReference type="EC" id="1.14.99.56" evidence="15"/>
<keyword evidence="10" id="KW-1015">Disulfide bond</keyword>
<sequence>MKPSLLLTISLSLLLDSVSAHYAFSKFLVNNTETAQWQYVRNLSLSRDPHNPAVEPLNYNPMFNLESVDMRCGRDAWKPERGATTKVATVIAGEKVGFRIEYPAVGIFHDGPGTAYLSKAPGNVKEYPGDGNWFKIHEAGPISKTCWPFSCDVPAEYNFTIPRKTPPGQYLLRVEQFWPRVMFNESQFYVSCAQIDVVGPGGGKPGPFAKFPGVYDNYDPGVWVDDSINMKRDLSSYKVPGPAPWKG</sequence>
<keyword evidence="11" id="KW-0119">Carbohydrate metabolism</keyword>
<keyword evidence="5 16" id="KW-0732">Signal</keyword>
<keyword evidence="12" id="KW-0624">Polysaccharide degradation</keyword>
<evidence type="ECO:0000256" key="3">
    <source>
        <dbReference type="ARBA" id="ARBA00022525"/>
    </source>
</evidence>
<comment type="subcellular location">
    <subcellularLocation>
        <location evidence="2">Secreted</location>
    </subcellularLocation>
</comment>
<evidence type="ECO:0000256" key="10">
    <source>
        <dbReference type="ARBA" id="ARBA00023157"/>
    </source>
</evidence>
<keyword evidence="8" id="KW-0186">Copper</keyword>
<evidence type="ECO:0000256" key="6">
    <source>
        <dbReference type="ARBA" id="ARBA00023001"/>
    </source>
</evidence>
<dbReference type="PANTHER" id="PTHR33353">
    <property type="entry name" value="PUTATIVE (AFU_ORTHOLOGUE AFUA_1G12560)-RELATED"/>
    <property type="match status" value="1"/>
</dbReference>
<accession>A0A9P4VPA6</accession>
<evidence type="ECO:0000256" key="16">
    <source>
        <dbReference type="SAM" id="SignalP"/>
    </source>
</evidence>
<comment type="similarity">
    <text evidence="13">Belongs to the polysaccharide monooxygenase AA9 family.</text>
</comment>
<dbReference type="PANTHER" id="PTHR33353:SF10">
    <property type="entry name" value="ENDO-BETA-1,4-GLUCANASE D"/>
    <property type="match status" value="1"/>
</dbReference>
<comment type="cofactor">
    <cofactor evidence="1">
        <name>Cu(2+)</name>
        <dbReference type="ChEBI" id="CHEBI:29036"/>
    </cofactor>
</comment>
<dbReference type="InterPro" id="IPR049892">
    <property type="entry name" value="AA9"/>
</dbReference>